<dbReference type="HAMAP" id="MF_00201">
    <property type="entry name" value="RecO"/>
    <property type="match status" value="1"/>
</dbReference>
<dbReference type="SUPFAM" id="SSF57863">
    <property type="entry name" value="ArfGap/RecO-like zinc finger"/>
    <property type="match status" value="1"/>
</dbReference>
<dbReference type="InterPro" id="IPR042242">
    <property type="entry name" value="RecO_C"/>
</dbReference>
<dbReference type="GO" id="GO:0006310">
    <property type="term" value="P:DNA recombination"/>
    <property type="evidence" value="ECO:0007669"/>
    <property type="project" value="UniProtKB-UniRule"/>
</dbReference>
<evidence type="ECO:0000256" key="4">
    <source>
        <dbReference type="ARBA" id="ARBA00023172"/>
    </source>
</evidence>
<dbReference type="PANTHER" id="PTHR33991:SF1">
    <property type="entry name" value="DNA REPAIR PROTEIN RECO"/>
    <property type="match status" value="1"/>
</dbReference>
<accession>A0A9D9DUE0</accession>
<comment type="caution">
    <text evidence="9">The sequence shown here is derived from an EMBL/GenBank/DDBJ whole genome shotgun (WGS) entry which is preliminary data.</text>
</comment>
<keyword evidence="5 7" id="KW-0234">DNA repair</keyword>
<dbReference type="Pfam" id="PF11967">
    <property type="entry name" value="RecO_N"/>
    <property type="match status" value="1"/>
</dbReference>
<evidence type="ECO:0000256" key="7">
    <source>
        <dbReference type="HAMAP-Rule" id="MF_00201"/>
    </source>
</evidence>
<evidence type="ECO:0000256" key="2">
    <source>
        <dbReference type="ARBA" id="ARBA00021310"/>
    </source>
</evidence>
<feature type="domain" description="DNA replication/recombination mediator RecO N-terminal" evidence="8">
    <location>
        <begin position="1"/>
        <end position="79"/>
    </location>
</feature>
<dbReference type="GO" id="GO:0006302">
    <property type="term" value="P:double-strand break repair"/>
    <property type="evidence" value="ECO:0007669"/>
    <property type="project" value="TreeGrafter"/>
</dbReference>
<proteinExistence type="inferred from homology"/>
<reference evidence="9" key="1">
    <citation type="submission" date="2020-10" db="EMBL/GenBank/DDBJ databases">
        <authorList>
            <person name="Gilroy R."/>
        </authorList>
    </citation>
    <scope>NUCLEOTIDE SEQUENCE</scope>
    <source>
        <strain evidence="9">10192</strain>
    </source>
</reference>
<dbReference type="Pfam" id="PF02565">
    <property type="entry name" value="RecO_C"/>
    <property type="match status" value="1"/>
</dbReference>
<gene>
    <name evidence="7 9" type="primary">recO</name>
    <name evidence="9" type="ORF">IAC76_08740</name>
</gene>
<dbReference type="Gene3D" id="2.40.50.140">
    <property type="entry name" value="Nucleic acid-binding proteins"/>
    <property type="match status" value="1"/>
</dbReference>
<evidence type="ECO:0000256" key="5">
    <source>
        <dbReference type="ARBA" id="ARBA00023204"/>
    </source>
</evidence>
<evidence type="ECO:0000259" key="8">
    <source>
        <dbReference type="Pfam" id="PF11967"/>
    </source>
</evidence>
<evidence type="ECO:0000256" key="3">
    <source>
        <dbReference type="ARBA" id="ARBA00022763"/>
    </source>
</evidence>
<dbReference type="InterPro" id="IPR012340">
    <property type="entry name" value="NA-bd_OB-fold"/>
</dbReference>
<dbReference type="GO" id="GO:0043590">
    <property type="term" value="C:bacterial nucleoid"/>
    <property type="evidence" value="ECO:0007669"/>
    <property type="project" value="TreeGrafter"/>
</dbReference>
<organism evidence="9 10">
    <name type="scientific">Candidatus Scatousia excrementipullorum</name>
    <dbReference type="NCBI Taxonomy" id="2840936"/>
    <lineage>
        <taxon>Bacteria</taxon>
        <taxon>Candidatus Scatousia</taxon>
    </lineage>
</organism>
<evidence type="ECO:0000256" key="1">
    <source>
        <dbReference type="ARBA" id="ARBA00007452"/>
    </source>
</evidence>
<dbReference type="InterPro" id="IPR003717">
    <property type="entry name" value="RecO"/>
</dbReference>
<reference evidence="9" key="2">
    <citation type="journal article" date="2021" name="PeerJ">
        <title>Extensive microbial diversity within the chicken gut microbiome revealed by metagenomics and culture.</title>
        <authorList>
            <person name="Gilroy R."/>
            <person name="Ravi A."/>
            <person name="Getino M."/>
            <person name="Pursley I."/>
            <person name="Horton D.L."/>
            <person name="Alikhan N.F."/>
            <person name="Baker D."/>
            <person name="Gharbi K."/>
            <person name="Hall N."/>
            <person name="Watson M."/>
            <person name="Adriaenssens E.M."/>
            <person name="Foster-Nyarko E."/>
            <person name="Jarju S."/>
            <person name="Secka A."/>
            <person name="Antonio M."/>
            <person name="Oren A."/>
            <person name="Chaudhuri R.R."/>
            <person name="La Ragione R."/>
            <person name="Hildebrand F."/>
            <person name="Pallen M.J."/>
        </authorList>
    </citation>
    <scope>NUCLEOTIDE SEQUENCE</scope>
    <source>
        <strain evidence="9">10192</strain>
    </source>
</reference>
<dbReference type="Proteomes" id="UP000823632">
    <property type="component" value="Unassembled WGS sequence"/>
</dbReference>
<evidence type="ECO:0000313" key="9">
    <source>
        <dbReference type="EMBL" id="MBO8431459.1"/>
    </source>
</evidence>
<sequence length="253" mass="28743">METFVTDAINLKSYNLSESDKIMVMYSRDKGLIRGVAKGVKKPKSKLGARMDLLVANKLMLHKGKNLDTISQAEALNTFNATRRNMDKIFYSMYVSEVVNNFGVEDDPCSAVIFDLLYEALNTISIAEDKIQILNAVLKFQLKMMRISGFSLELEKCLCCGKPVENKNMYFSSRLGGIVCLECNSHYGLTDIMHYKLRDFLSALANTEFDDESEYEKKATEKICLVSFELLKSYINAHCTKKFHSTEILQEVV</sequence>
<keyword evidence="4 7" id="KW-0233">DNA recombination</keyword>
<dbReference type="AlphaFoldDB" id="A0A9D9DUE0"/>
<comment type="similarity">
    <text evidence="1 7">Belongs to the RecO family.</text>
</comment>
<dbReference type="InterPro" id="IPR037278">
    <property type="entry name" value="ARFGAP/RecO"/>
</dbReference>
<evidence type="ECO:0000256" key="6">
    <source>
        <dbReference type="ARBA" id="ARBA00033409"/>
    </source>
</evidence>
<comment type="function">
    <text evidence="7">Involved in DNA repair and RecF pathway recombination.</text>
</comment>
<protein>
    <recommendedName>
        <fullName evidence="2 7">DNA repair protein RecO</fullName>
    </recommendedName>
    <alternativeName>
        <fullName evidence="6 7">Recombination protein O</fullName>
    </alternativeName>
</protein>
<dbReference type="SUPFAM" id="SSF50249">
    <property type="entry name" value="Nucleic acid-binding proteins"/>
    <property type="match status" value="1"/>
</dbReference>
<evidence type="ECO:0000313" key="10">
    <source>
        <dbReference type="Proteomes" id="UP000823632"/>
    </source>
</evidence>
<dbReference type="InterPro" id="IPR022572">
    <property type="entry name" value="DNA_rep/recomb_RecO_N"/>
</dbReference>
<dbReference type="Gene3D" id="1.20.1440.120">
    <property type="entry name" value="Recombination protein O, C-terminal domain"/>
    <property type="match status" value="1"/>
</dbReference>
<dbReference type="EMBL" id="JADIND010000197">
    <property type="protein sequence ID" value="MBO8431459.1"/>
    <property type="molecule type" value="Genomic_DNA"/>
</dbReference>
<name>A0A9D9DUE0_9BACT</name>
<dbReference type="PANTHER" id="PTHR33991">
    <property type="entry name" value="DNA REPAIR PROTEIN RECO"/>
    <property type="match status" value="1"/>
</dbReference>
<dbReference type="NCBIfam" id="TIGR00613">
    <property type="entry name" value="reco"/>
    <property type="match status" value="1"/>
</dbReference>
<keyword evidence="3 7" id="KW-0227">DNA damage</keyword>